<feature type="region of interest" description="Disordered" evidence="6">
    <location>
        <begin position="453"/>
        <end position="484"/>
    </location>
</feature>
<dbReference type="SUPFAM" id="SSF52799">
    <property type="entry name" value="(Phosphotyrosine protein) phosphatases II"/>
    <property type="match status" value="1"/>
</dbReference>
<dbReference type="Pfam" id="PF00102">
    <property type="entry name" value="Y_phosphatase"/>
    <property type="match status" value="1"/>
</dbReference>
<accession>A0A6P8ZX35</accession>
<dbReference type="SMART" id="SM00404">
    <property type="entry name" value="PTPc_motif"/>
    <property type="match status" value="1"/>
</dbReference>
<dbReference type="PANTHER" id="PTHR19134">
    <property type="entry name" value="RECEPTOR-TYPE TYROSINE-PROTEIN PHOSPHATASE"/>
    <property type="match status" value="1"/>
</dbReference>
<dbReference type="FunFam" id="3.90.190.10:FF:000102">
    <property type="entry name" value="Receptor-type tyrosine-protein phosphatase"/>
    <property type="match status" value="1"/>
</dbReference>
<dbReference type="AlphaFoldDB" id="A0A6P8ZX35"/>
<dbReference type="GO" id="GO:0004725">
    <property type="term" value="F:protein tyrosine phosphatase activity"/>
    <property type="evidence" value="ECO:0007669"/>
    <property type="project" value="UniProtKB-EC"/>
</dbReference>
<evidence type="ECO:0000256" key="4">
    <source>
        <dbReference type="ARBA" id="ARBA00022912"/>
    </source>
</evidence>
<dbReference type="OrthoDB" id="5854685at2759"/>
<dbReference type="SMART" id="SM00194">
    <property type="entry name" value="PTPc"/>
    <property type="match status" value="1"/>
</dbReference>
<evidence type="ECO:0000256" key="3">
    <source>
        <dbReference type="ARBA" id="ARBA00022801"/>
    </source>
</evidence>
<feature type="domain" description="Tyrosine-protein phosphatase" evidence="7">
    <location>
        <begin position="517"/>
        <end position="777"/>
    </location>
</feature>
<keyword evidence="3" id="KW-0378">Hydrolase</keyword>
<evidence type="ECO:0000313" key="9">
    <source>
        <dbReference type="Proteomes" id="UP000515158"/>
    </source>
</evidence>
<dbReference type="RefSeq" id="XP_034249947.1">
    <property type="nucleotide sequence ID" value="XM_034394056.1"/>
</dbReference>
<dbReference type="Gene3D" id="3.90.190.10">
    <property type="entry name" value="Protein tyrosine phosphatase superfamily"/>
    <property type="match status" value="1"/>
</dbReference>
<feature type="domain" description="Tyrosine specific protein phosphatases" evidence="8">
    <location>
        <begin position="694"/>
        <end position="768"/>
    </location>
</feature>
<dbReference type="InterPro" id="IPR000242">
    <property type="entry name" value="PTP_cat"/>
</dbReference>
<sequence>MPMYDTYYDELHWTDSGSDFGTSYLVHASSQYSKLTPPPSLDPACPLRPREGKYRFYAPAGPLCCGGLKRFLPGGGLFVLTVEATTSATGSSGLRSPGWAMSMPPKAPSPLSFDIVDSASAPLHDGQTTSALSIVGYPPCEANGGQLSWYEASLSFEEGEGLPSITQGFSIDPYMRADGTFRIPFNDRRFDWCYAQNSTMVVTLSAKNDYYKSTSTSKEYIVPFLDSNPRDPGVSATCVQGGDGQVAVSFSSSLFVSSRAGPDYYRIIVTEGQSELGKRCDIEDLVLQRPQTQQWTRGLAVASVEPPFRATGERWNPFKGKKSNKVTFVIGGSENACNSADASTASTTSTASTATSASTTSTASTASSDSPDASLYCNRPLTPGKVYSVHVQAALTVPRMVVTAPLVAVTVAGGNPSWGDNHDILKYVVYGAFPLAAINLILFVKYCRERRRNGRCGGQPKPSARRALPRGPERPDSALGSIKHNDRAWTGVPEPVTKRQFRLLYEDMLRDNKSPQLLRQFEALSALSSQVAASTPSRAGHLPMNASKNRYSNVIPFDKNRVRLLNFDEDDDVSNYINASFITGFSGWPEYIAAQGPKDSTTKDFWFMVWENNVRTVVMLTNLVEDGKTKCHQYYPELEDRFTWADLSVATCVQSDLEFYTLRTIVLTKGSEKRTVNHLHFREWPDFGCPASPKHVLQFCITLRRQALLFPGMIAVHCSAGVGRTGTLIALDILLQCIKTKRKIDVFGVVLNLREQRPFMVQSQEQYCFLIKCLMVAMDDPIIRKYKPACKGPKKAAELQALAVFVFRNSFKSFSRNGTV</sequence>
<comment type="similarity">
    <text evidence="1">Belongs to the protein-tyrosine phosphatase family.</text>
</comment>
<name>A0A6P8ZX35_THRPL</name>
<dbReference type="InterPro" id="IPR050348">
    <property type="entry name" value="Protein-Tyr_Phosphatase"/>
</dbReference>
<dbReference type="InterPro" id="IPR029021">
    <property type="entry name" value="Prot-tyrosine_phosphatase-like"/>
</dbReference>
<dbReference type="InterPro" id="IPR003595">
    <property type="entry name" value="Tyr_Pase_cat"/>
</dbReference>
<dbReference type="GeneID" id="117650548"/>
<dbReference type="PRINTS" id="PR00700">
    <property type="entry name" value="PRTYPHPHTASE"/>
</dbReference>
<evidence type="ECO:0000313" key="10">
    <source>
        <dbReference type="RefSeq" id="XP_034249947.1"/>
    </source>
</evidence>
<evidence type="ECO:0000256" key="1">
    <source>
        <dbReference type="ARBA" id="ARBA00009580"/>
    </source>
</evidence>
<proteinExistence type="inferred from homology"/>
<evidence type="ECO:0000259" key="8">
    <source>
        <dbReference type="PROSITE" id="PS50056"/>
    </source>
</evidence>
<keyword evidence="9" id="KW-1185">Reference proteome</keyword>
<dbReference type="Proteomes" id="UP000515158">
    <property type="component" value="Unplaced"/>
</dbReference>
<dbReference type="InParanoid" id="A0A6P8ZX35"/>
<evidence type="ECO:0000259" key="7">
    <source>
        <dbReference type="PROSITE" id="PS50055"/>
    </source>
</evidence>
<feature type="region of interest" description="Disordered" evidence="6">
    <location>
        <begin position="337"/>
        <end position="373"/>
    </location>
</feature>
<gene>
    <name evidence="10" type="primary">LOC117650548</name>
</gene>
<protein>
    <recommendedName>
        <fullName evidence="2">protein-tyrosine-phosphatase</fullName>
        <ecNumber evidence="2">3.1.3.48</ecNumber>
    </recommendedName>
</protein>
<dbReference type="InterPro" id="IPR000387">
    <property type="entry name" value="Tyr_Pase_dom"/>
</dbReference>
<feature type="compositionally biased region" description="Low complexity" evidence="6">
    <location>
        <begin position="339"/>
        <end position="373"/>
    </location>
</feature>
<dbReference type="PROSITE" id="PS50055">
    <property type="entry name" value="TYR_PHOSPHATASE_PTP"/>
    <property type="match status" value="1"/>
</dbReference>
<dbReference type="PROSITE" id="PS00383">
    <property type="entry name" value="TYR_PHOSPHATASE_1"/>
    <property type="match status" value="1"/>
</dbReference>
<dbReference type="InterPro" id="IPR016130">
    <property type="entry name" value="Tyr_Pase_AS"/>
</dbReference>
<evidence type="ECO:0000256" key="5">
    <source>
        <dbReference type="ARBA" id="ARBA00051722"/>
    </source>
</evidence>
<dbReference type="KEGG" id="tpal:117650548"/>
<reference evidence="10" key="1">
    <citation type="submission" date="2025-08" db="UniProtKB">
        <authorList>
            <consortium name="RefSeq"/>
        </authorList>
    </citation>
    <scope>IDENTIFICATION</scope>
    <source>
        <tissue evidence="10">Total insect</tissue>
    </source>
</reference>
<organism evidence="10">
    <name type="scientific">Thrips palmi</name>
    <name type="common">Melon thrips</name>
    <dbReference type="NCBI Taxonomy" id="161013"/>
    <lineage>
        <taxon>Eukaryota</taxon>
        <taxon>Metazoa</taxon>
        <taxon>Ecdysozoa</taxon>
        <taxon>Arthropoda</taxon>
        <taxon>Hexapoda</taxon>
        <taxon>Insecta</taxon>
        <taxon>Pterygota</taxon>
        <taxon>Neoptera</taxon>
        <taxon>Paraneoptera</taxon>
        <taxon>Thysanoptera</taxon>
        <taxon>Terebrantia</taxon>
        <taxon>Thripoidea</taxon>
        <taxon>Thripidae</taxon>
        <taxon>Thrips</taxon>
    </lineage>
</organism>
<evidence type="ECO:0000256" key="6">
    <source>
        <dbReference type="SAM" id="MobiDB-lite"/>
    </source>
</evidence>
<dbReference type="EC" id="3.1.3.48" evidence="2"/>
<dbReference type="PROSITE" id="PS50056">
    <property type="entry name" value="TYR_PHOSPHATASE_2"/>
    <property type="match status" value="1"/>
</dbReference>
<comment type="catalytic activity">
    <reaction evidence="5">
        <text>O-phospho-L-tyrosyl-[protein] + H2O = L-tyrosyl-[protein] + phosphate</text>
        <dbReference type="Rhea" id="RHEA:10684"/>
        <dbReference type="Rhea" id="RHEA-COMP:10136"/>
        <dbReference type="Rhea" id="RHEA-COMP:20101"/>
        <dbReference type="ChEBI" id="CHEBI:15377"/>
        <dbReference type="ChEBI" id="CHEBI:43474"/>
        <dbReference type="ChEBI" id="CHEBI:46858"/>
        <dbReference type="ChEBI" id="CHEBI:61978"/>
        <dbReference type="EC" id="3.1.3.48"/>
    </reaction>
</comment>
<dbReference type="CDD" id="cd00047">
    <property type="entry name" value="PTPc"/>
    <property type="match status" value="1"/>
</dbReference>
<dbReference type="PANTHER" id="PTHR19134:SF562">
    <property type="entry name" value="PROTEIN-TYROSINE-PHOSPHATASE"/>
    <property type="match status" value="1"/>
</dbReference>
<dbReference type="GO" id="GO:0008045">
    <property type="term" value="P:motor neuron axon guidance"/>
    <property type="evidence" value="ECO:0007669"/>
    <property type="project" value="TreeGrafter"/>
</dbReference>
<evidence type="ECO:0000256" key="2">
    <source>
        <dbReference type="ARBA" id="ARBA00013064"/>
    </source>
</evidence>
<keyword evidence="4" id="KW-0904">Protein phosphatase</keyword>